<dbReference type="RefSeq" id="WP_279244310.1">
    <property type="nucleotide sequence ID" value="NZ_SHNN01000001.1"/>
</dbReference>
<organism evidence="2 3">
    <name type="scientific">Candidatus Litorirhabdus singularis</name>
    <dbReference type="NCBI Taxonomy" id="2518993"/>
    <lineage>
        <taxon>Bacteria</taxon>
        <taxon>Pseudomonadati</taxon>
        <taxon>Pseudomonadota</taxon>
        <taxon>Gammaproteobacteria</taxon>
        <taxon>Cellvibrionales</taxon>
        <taxon>Halieaceae</taxon>
        <taxon>Candidatus Litorirhabdus</taxon>
    </lineage>
</organism>
<protein>
    <submittedName>
        <fullName evidence="2">DUF805 domain-containing protein</fullName>
    </submittedName>
</protein>
<proteinExistence type="predicted"/>
<gene>
    <name evidence="2" type="ORF">EYC98_05545</name>
</gene>
<comment type="caution">
    <text evidence="2">The sequence shown here is derived from an EMBL/GenBank/DDBJ whole genome shotgun (WGS) entry which is preliminary data.</text>
</comment>
<evidence type="ECO:0000313" key="3">
    <source>
        <dbReference type="Proteomes" id="UP001143362"/>
    </source>
</evidence>
<dbReference type="EMBL" id="SHNN01000001">
    <property type="protein sequence ID" value="MCX2980333.1"/>
    <property type="molecule type" value="Genomic_DNA"/>
</dbReference>
<reference evidence="2" key="1">
    <citation type="submission" date="2019-02" db="EMBL/GenBank/DDBJ databases">
        <authorList>
            <person name="Li S.-H."/>
        </authorList>
    </citation>
    <scope>NUCLEOTIDE SEQUENCE</scope>
    <source>
        <strain evidence="2">IMCC14734</strain>
    </source>
</reference>
<dbReference type="Pfam" id="PF05656">
    <property type="entry name" value="DUF805"/>
    <property type="match status" value="1"/>
</dbReference>
<feature type="transmembrane region" description="Helical" evidence="1">
    <location>
        <begin position="52"/>
        <end position="71"/>
    </location>
</feature>
<keyword evidence="1" id="KW-0812">Transmembrane</keyword>
<feature type="transmembrane region" description="Helical" evidence="1">
    <location>
        <begin position="23"/>
        <end position="40"/>
    </location>
</feature>
<keyword evidence="1" id="KW-1133">Transmembrane helix</keyword>
<name>A0ABT3TDF3_9GAMM</name>
<dbReference type="PANTHER" id="PTHR34980">
    <property type="entry name" value="INNER MEMBRANE PROTEIN-RELATED-RELATED"/>
    <property type="match status" value="1"/>
</dbReference>
<evidence type="ECO:0000313" key="2">
    <source>
        <dbReference type="EMBL" id="MCX2980333.1"/>
    </source>
</evidence>
<feature type="transmembrane region" description="Helical" evidence="1">
    <location>
        <begin position="77"/>
        <end position="96"/>
    </location>
</feature>
<keyword evidence="3" id="KW-1185">Reference proteome</keyword>
<dbReference type="InterPro" id="IPR008523">
    <property type="entry name" value="DUF805"/>
</dbReference>
<dbReference type="PANTHER" id="PTHR34980:SF2">
    <property type="entry name" value="INNER MEMBRANE PROTEIN YHAH-RELATED"/>
    <property type="match status" value="1"/>
</dbReference>
<keyword evidence="1" id="KW-0472">Membrane</keyword>
<evidence type="ECO:0000256" key="1">
    <source>
        <dbReference type="SAM" id="Phobius"/>
    </source>
</evidence>
<sequence length="115" mass="12920">MEWYIRVLENYAVFEGRAHRTEYWMFVLINVFVIIGISLLESAIGTQGSIGFLYSLAVLIPSVAVSVRRLHDIGRSGWWLLISLLPILGTLVLLVFHCLDGEPGDNDYGPDLKQA</sequence>
<accession>A0ABT3TDF3</accession>
<dbReference type="Proteomes" id="UP001143362">
    <property type="component" value="Unassembled WGS sequence"/>
</dbReference>